<keyword evidence="3" id="KW-1185">Reference proteome</keyword>
<evidence type="ECO:0000256" key="1">
    <source>
        <dbReference type="SAM" id="SignalP"/>
    </source>
</evidence>
<organism evidence="3 4">
    <name type="scientific">Setaria digitata</name>
    <dbReference type="NCBI Taxonomy" id="48799"/>
    <lineage>
        <taxon>Eukaryota</taxon>
        <taxon>Metazoa</taxon>
        <taxon>Ecdysozoa</taxon>
        <taxon>Nematoda</taxon>
        <taxon>Chromadorea</taxon>
        <taxon>Rhabditida</taxon>
        <taxon>Spirurina</taxon>
        <taxon>Spiruromorpha</taxon>
        <taxon>Filarioidea</taxon>
        <taxon>Setariidae</taxon>
        <taxon>Setaria</taxon>
    </lineage>
</organism>
<dbReference type="WBParaSite" id="sdigi.contig342.g7591.t1">
    <property type="protein sequence ID" value="sdigi.contig342.g7591.t1"/>
    <property type="gene ID" value="sdigi.contig342.g7591"/>
</dbReference>
<protein>
    <submittedName>
        <fullName evidence="4">Ground-like domain-containing protein</fullName>
    </submittedName>
</protein>
<evidence type="ECO:0000259" key="2">
    <source>
        <dbReference type="Pfam" id="PF04155"/>
    </source>
</evidence>
<dbReference type="Pfam" id="PF04155">
    <property type="entry name" value="Ground-like"/>
    <property type="match status" value="1"/>
</dbReference>
<sequence>MSSHNRRFLSVIVIVLELIILSETTFFGNIGGCDCGIPPCSCSPALPICPPPAPCPSLVCPSCDVRPPPPACPPPPPVPLCSVPQPIYPPQTGPAHHAPPLYNTGPVVHGASPPSALPHYLLEGRRDLQNASSISPLLNPTVTQQLSPLASTTRTITDKRAHGAVTISEIKCNSSPLRELLIAHMDEADPVISKRAIHQAAQADVNGDDIDIICSDSGFTYIVSTSEYCEAQKEKVICFIYKKT</sequence>
<feature type="chain" id="PRO_5037872731" evidence="1">
    <location>
        <begin position="25"/>
        <end position="244"/>
    </location>
</feature>
<reference evidence="4" key="1">
    <citation type="submission" date="2022-11" db="UniProtKB">
        <authorList>
            <consortium name="WormBaseParasite"/>
        </authorList>
    </citation>
    <scope>IDENTIFICATION</scope>
</reference>
<evidence type="ECO:0000313" key="4">
    <source>
        <dbReference type="WBParaSite" id="sdigi.contig342.g7591.t1"/>
    </source>
</evidence>
<evidence type="ECO:0000313" key="3">
    <source>
        <dbReference type="Proteomes" id="UP000887581"/>
    </source>
</evidence>
<feature type="domain" description="Ground-like" evidence="2">
    <location>
        <begin position="171"/>
        <end position="241"/>
    </location>
</feature>
<dbReference type="AlphaFoldDB" id="A0A915PQT0"/>
<name>A0A915PQT0_9BILA</name>
<accession>A0A915PQT0</accession>
<feature type="signal peptide" evidence="1">
    <location>
        <begin position="1"/>
        <end position="24"/>
    </location>
</feature>
<proteinExistence type="predicted"/>
<keyword evidence="1" id="KW-0732">Signal</keyword>
<dbReference type="InterPro" id="IPR007284">
    <property type="entry name" value="Ground-like_dom"/>
</dbReference>
<dbReference type="Proteomes" id="UP000887581">
    <property type="component" value="Unplaced"/>
</dbReference>